<accession>A0A7W6DGI7</accession>
<dbReference type="AlphaFoldDB" id="A0A7W6DGI7"/>
<name>A0A7W6DGI7_9SPHN</name>
<sequence>MELDYAEIENWATELAQYNGYLDSEGVKQRGIVKSKYDGALNRFVYNLLSHHPDGDEAISIVNADIDARIAQVGDHWTANYDEIREDLTARIRKSAGRSGWQRTLIYRAPLIALALLVVLYFGFRFYNATPVTDPFETRLGLTQRADALAKAIRYNDWASGSSRRGGFIKGILLWPIEPTEAEHKSAAEFANVIFSGAAMLRDRREACNLPVARGEKLSDDELLLLQSVTDHLRNKATLWRDPPAITVLDPIRAKYKC</sequence>
<dbReference type="Proteomes" id="UP000552757">
    <property type="component" value="Unassembled WGS sequence"/>
</dbReference>
<evidence type="ECO:0000313" key="2">
    <source>
        <dbReference type="EMBL" id="MBB3982613.1"/>
    </source>
</evidence>
<organism evidence="2 3">
    <name type="scientific">Sphingobium fontiphilum</name>
    <dbReference type="NCBI Taxonomy" id="944425"/>
    <lineage>
        <taxon>Bacteria</taxon>
        <taxon>Pseudomonadati</taxon>
        <taxon>Pseudomonadota</taxon>
        <taxon>Alphaproteobacteria</taxon>
        <taxon>Sphingomonadales</taxon>
        <taxon>Sphingomonadaceae</taxon>
        <taxon>Sphingobium</taxon>
    </lineage>
</organism>
<proteinExistence type="predicted"/>
<protein>
    <submittedName>
        <fullName evidence="2">Uncharacterized protein</fullName>
    </submittedName>
</protein>
<evidence type="ECO:0000313" key="3">
    <source>
        <dbReference type="Proteomes" id="UP000552757"/>
    </source>
</evidence>
<comment type="caution">
    <text evidence="2">The sequence shown here is derived from an EMBL/GenBank/DDBJ whole genome shotgun (WGS) entry which is preliminary data.</text>
</comment>
<keyword evidence="1" id="KW-0812">Transmembrane</keyword>
<dbReference type="EMBL" id="JACIEB010000005">
    <property type="protein sequence ID" value="MBB3982613.1"/>
    <property type="molecule type" value="Genomic_DNA"/>
</dbReference>
<gene>
    <name evidence="2" type="ORF">GGR44_002279</name>
</gene>
<dbReference type="RefSeq" id="WP_183955690.1">
    <property type="nucleotide sequence ID" value="NZ_JACIEB010000005.1"/>
</dbReference>
<reference evidence="2 3" key="1">
    <citation type="submission" date="2020-08" db="EMBL/GenBank/DDBJ databases">
        <title>Genomic Encyclopedia of Type Strains, Phase IV (KMG-IV): sequencing the most valuable type-strain genomes for metagenomic binning, comparative biology and taxonomic classification.</title>
        <authorList>
            <person name="Goeker M."/>
        </authorList>
    </citation>
    <scope>NUCLEOTIDE SEQUENCE [LARGE SCALE GENOMIC DNA]</scope>
    <source>
        <strain evidence="2 3">DSM 29348</strain>
    </source>
</reference>
<feature type="transmembrane region" description="Helical" evidence="1">
    <location>
        <begin position="105"/>
        <end position="124"/>
    </location>
</feature>
<keyword evidence="1" id="KW-1133">Transmembrane helix</keyword>
<keyword evidence="1" id="KW-0472">Membrane</keyword>
<evidence type="ECO:0000256" key="1">
    <source>
        <dbReference type="SAM" id="Phobius"/>
    </source>
</evidence>
<keyword evidence="3" id="KW-1185">Reference proteome</keyword>